<name>A0ABW6RZ67_9NOCA</name>
<feature type="domain" description="HTH marR-type" evidence="1">
    <location>
        <begin position="15"/>
        <end position="151"/>
    </location>
</feature>
<accession>A0ABW6RZ67</accession>
<dbReference type="SUPFAM" id="SSF46785">
    <property type="entry name" value="Winged helix' DNA-binding domain"/>
    <property type="match status" value="1"/>
</dbReference>
<keyword evidence="3" id="KW-1185">Reference proteome</keyword>
<dbReference type="Proteomes" id="UP001601992">
    <property type="component" value="Unassembled WGS sequence"/>
</dbReference>
<dbReference type="SMART" id="SM00347">
    <property type="entry name" value="HTH_MARR"/>
    <property type="match status" value="1"/>
</dbReference>
<comment type="caution">
    <text evidence="2">The sequence shown here is derived from an EMBL/GenBank/DDBJ whole genome shotgun (WGS) entry which is preliminary data.</text>
</comment>
<dbReference type="EMBL" id="JBIAQY010000005">
    <property type="protein sequence ID" value="MFF3569323.1"/>
    <property type="molecule type" value="Genomic_DNA"/>
</dbReference>
<organism evidence="2 3">
    <name type="scientific">Nocardia jiangxiensis</name>
    <dbReference type="NCBI Taxonomy" id="282685"/>
    <lineage>
        <taxon>Bacteria</taxon>
        <taxon>Bacillati</taxon>
        <taxon>Actinomycetota</taxon>
        <taxon>Actinomycetes</taxon>
        <taxon>Mycobacteriales</taxon>
        <taxon>Nocardiaceae</taxon>
        <taxon>Nocardia</taxon>
    </lineage>
</organism>
<dbReference type="PANTHER" id="PTHR33164:SF103">
    <property type="entry name" value="REGULATORY PROTEIN MARR"/>
    <property type="match status" value="1"/>
</dbReference>
<reference evidence="2 3" key="1">
    <citation type="submission" date="2024-10" db="EMBL/GenBank/DDBJ databases">
        <title>The Natural Products Discovery Center: Release of the First 8490 Sequenced Strains for Exploring Actinobacteria Biosynthetic Diversity.</title>
        <authorList>
            <person name="Kalkreuter E."/>
            <person name="Kautsar S.A."/>
            <person name="Yang D."/>
            <person name="Bader C.D."/>
            <person name="Teijaro C.N."/>
            <person name="Fluegel L."/>
            <person name="Davis C.M."/>
            <person name="Simpson J.R."/>
            <person name="Lauterbach L."/>
            <person name="Steele A.D."/>
            <person name="Gui C."/>
            <person name="Meng S."/>
            <person name="Li G."/>
            <person name="Viehrig K."/>
            <person name="Ye F."/>
            <person name="Su P."/>
            <person name="Kiefer A.F."/>
            <person name="Nichols A."/>
            <person name="Cepeda A.J."/>
            <person name="Yan W."/>
            <person name="Fan B."/>
            <person name="Jiang Y."/>
            <person name="Adhikari A."/>
            <person name="Zheng C.-J."/>
            <person name="Schuster L."/>
            <person name="Cowan T.M."/>
            <person name="Smanski M.J."/>
            <person name="Chevrette M.G."/>
            <person name="De Carvalho L.P.S."/>
            <person name="Shen B."/>
        </authorList>
    </citation>
    <scope>NUCLEOTIDE SEQUENCE [LARGE SCALE GENOMIC DNA]</scope>
    <source>
        <strain evidence="2 3">NPDC002593</strain>
    </source>
</reference>
<evidence type="ECO:0000313" key="2">
    <source>
        <dbReference type="EMBL" id="MFF3569323.1"/>
    </source>
</evidence>
<dbReference type="InterPro" id="IPR039422">
    <property type="entry name" value="MarR/SlyA-like"/>
</dbReference>
<proteinExistence type="predicted"/>
<evidence type="ECO:0000313" key="3">
    <source>
        <dbReference type="Proteomes" id="UP001601992"/>
    </source>
</evidence>
<dbReference type="RefSeq" id="WP_245567698.1">
    <property type="nucleotide sequence ID" value="NZ_JBIAQY010000005.1"/>
</dbReference>
<dbReference type="InterPro" id="IPR036388">
    <property type="entry name" value="WH-like_DNA-bd_sf"/>
</dbReference>
<dbReference type="Gene3D" id="1.10.10.10">
    <property type="entry name" value="Winged helix-like DNA-binding domain superfamily/Winged helix DNA-binding domain"/>
    <property type="match status" value="1"/>
</dbReference>
<dbReference type="Pfam" id="PF12802">
    <property type="entry name" value="MarR_2"/>
    <property type="match status" value="1"/>
</dbReference>
<sequence length="163" mass="18252">MQTVREGIPTVSENSPELVGGMLRVFGRFRRQVRRLAGRVFDQPGISDAQAEFLRLVSRHPGISVKAAAAELGLAPNSVSTFVSALAKANLLVREQDPDDRRALRLSLTPEVQRSVDETRRRRHELVGTALDELTAREREDLVRGLAVVDKLTDLLHEREHRS</sequence>
<dbReference type="InterPro" id="IPR000835">
    <property type="entry name" value="HTH_MarR-typ"/>
</dbReference>
<evidence type="ECO:0000259" key="1">
    <source>
        <dbReference type="PROSITE" id="PS50995"/>
    </source>
</evidence>
<gene>
    <name evidence="2" type="ORF">ACFYXQ_16255</name>
</gene>
<protein>
    <submittedName>
        <fullName evidence="2">MarR family winged helix-turn-helix transcriptional regulator</fullName>
    </submittedName>
</protein>
<dbReference type="PROSITE" id="PS50995">
    <property type="entry name" value="HTH_MARR_2"/>
    <property type="match status" value="1"/>
</dbReference>
<dbReference type="PANTHER" id="PTHR33164">
    <property type="entry name" value="TRANSCRIPTIONAL REGULATOR, MARR FAMILY"/>
    <property type="match status" value="1"/>
</dbReference>
<dbReference type="InterPro" id="IPR036390">
    <property type="entry name" value="WH_DNA-bd_sf"/>
</dbReference>